<reference evidence="2" key="1">
    <citation type="journal article" date="2019" name="Int. J. Syst. Evol. Microbiol.">
        <title>The Global Catalogue of Microorganisms (GCM) 10K type strain sequencing project: providing services to taxonomists for standard genome sequencing and annotation.</title>
        <authorList>
            <consortium name="The Broad Institute Genomics Platform"/>
            <consortium name="The Broad Institute Genome Sequencing Center for Infectious Disease"/>
            <person name="Wu L."/>
            <person name="Ma J."/>
        </authorList>
    </citation>
    <scope>NUCLEOTIDE SEQUENCE [LARGE SCALE GENOMIC DNA]</scope>
    <source>
        <strain evidence="2">JCM 4253</strain>
    </source>
</reference>
<gene>
    <name evidence="1" type="ORF">GCM10018980_38990</name>
</gene>
<evidence type="ECO:0000313" key="1">
    <source>
        <dbReference type="EMBL" id="GHG54404.1"/>
    </source>
</evidence>
<accession>A0A919C8K7</accession>
<keyword evidence="2" id="KW-1185">Reference proteome</keyword>
<dbReference type="AlphaFoldDB" id="A0A919C8K7"/>
<sequence length="68" mass="7127">MAPETAMVPSTAWKGAPLHRLLNISLKTPRKTPSKAAYPRISAGEGVRLKLCTIARTNATSAAPTASP</sequence>
<dbReference type="Proteomes" id="UP000619355">
    <property type="component" value="Unassembled WGS sequence"/>
</dbReference>
<organism evidence="1 2">
    <name type="scientific">Streptomyces capoamus</name>
    <dbReference type="NCBI Taxonomy" id="68183"/>
    <lineage>
        <taxon>Bacteria</taxon>
        <taxon>Bacillati</taxon>
        <taxon>Actinomycetota</taxon>
        <taxon>Actinomycetes</taxon>
        <taxon>Kitasatosporales</taxon>
        <taxon>Streptomycetaceae</taxon>
        <taxon>Streptomyces</taxon>
    </lineage>
</organism>
<protein>
    <submittedName>
        <fullName evidence="1">Uncharacterized protein</fullName>
    </submittedName>
</protein>
<comment type="caution">
    <text evidence="1">The sequence shown here is derived from an EMBL/GenBank/DDBJ whole genome shotgun (WGS) entry which is preliminary data.</text>
</comment>
<evidence type="ECO:0000313" key="2">
    <source>
        <dbReference type="Proteomes" id="UP000619355"/>
    </source>
</evidence>
<dbReference type="EMBL" id="BNBF01000011">
    <property type="protein sequence ID" value="GHG54404.1"/>
    <property type="molecule type" value="Genomic_DNA"/>
</dbReference>
<proteinExistence type="predicted"/>
<name>A0A919C8K7_9ACTN</name>